<dbReference type="InterPro" id="IPR011333">
    <property type="entry name" value="SKP1/BTB/POZ_sf"/>
</dbReference>
<dbReference type="SUPFAM" id="SSF48371">
    <property type="entry name" value="ARM repeat"/>
    <property type="match status" value="1"/>
</dbReference>
<evidence type="ECO:0000256" key="1">
    <source>
        <dbReference type="SAM" id="MobiDB-lite"/>
    </source>
</evidence>
<dbReference type="EMBL" id="JAKKPZ010000001">
    <property type="protein sequence ID" value="KAI1728888.1"/>
    <property type="molecule type" value="Genomic_DNA"/>
</dbReference>
<gene>
    <name evidence="2" type="ORF">DdX_01096</name>
</gene>
<evidence type="ECO:0008006" key="4">
    <source>
        <dbReference type="Google" id="ProtNLM"/>
    </source>
</evidence>
<feature type="region of interest" description="Disordered" evidence="1">
    <location>
        <begin position="211"/>
        <end position="230"/>
    </location>
</feature>
<reference evidence="2" key="1">
    <citation type="submission" date="2022-01" db="EMBL/GenBank/DDBJ databases">
        <title>Genome Sequence Resource for Two Populations of Ditylenchus destructor, the Migratory Endoparasitic Phytonematode.</title>
        <authorList>
            <person name="Zhang H."/>
            <person name="Lin R."/>
            <person name="Xie B."/>
        </authorList>
    </citation>
    <scope>NUCLEOTIDE SEQUENCE</scope>
    <source>
        <strain evidence="2">BazhouSP</strain>
    </source>
</reference>
<protein>
    <recommendedName>
        <fullName evidence="4">BTB domain-containing protein</fullName>
    </recommendedName>
</protein>
<organism evidence="2 3">
    <name type="scientific">Ditylenchus destructor</name>
    <dbReference type="NCBI Taxonomy" id="166010"/>
    <lineage>
        <taxon>Eukaryota</taxon>
        <taxon>Metazoa</taxon>
        <taxon>Ecdysozoa</taxon>
        <taxon>Nematoda</taxon>
        <taxon>Chromadorea</taxon>
        <taxon>Rhabditida</taxon>
        <taxon>Tylenchina</taxon>
        <taxon>Tylenchomorpha</taxon>
        <taxon>Sphaerularioidea</taxon>
        <taxon>Anguinidae</taxon>
        <taxon>Anguininae</taxon>
        <taxon>Ditylenchus</taxon>
    </lineage>
</organism>
<accession>A0AAD4NGC4</accession>
<dbReference type="SUPFAM" id="SSF54695">
    <property type="entry name" value="POZ domain"/>
    <property type="match status" value="1"/>
</dbReference>
<feature type="compositionally biased region" description="Polar residues" evidence="1">
    <location>
        <begin position="211"/>
        <end position="222"/>
    </location>
</feature>
<name>A0AAD4NGC4_9BILA</name>
<dbReference type="InterPro" id="IPR016024">
    <property type="entry name" value="ARM-type_fold"/>
</dbReference>
<dbReference type="PANTHER" id="PTHR23312">
    <property type="entry name" value="ARMC5 ARMADILLO REPEAT-CONTAINING -RELATED"/>
    <property type="match status" value="1"/>
</dbReference>
<feature type="region of interest" description="Disordered" evidence="1">
    <location>
        <begin position="252"/>
        <end position="280"/>
    </location>
</feature>
<dbReference type="Gene3D" id="3.30.710.10">
    <property type="entry name" value="Potassium Channel Kv1.1, Chain A"/>
    <property type="match status" value="1"/>
</dbReference>
<dbReference type="GO" id="GO:0009653">
    <property type="term" value="P:anatomical structure morphogenesis"/>
    <property type="evidence" value="ECO:0007669"/>
    <property type="project" value="TreeGrafter"/>
</dbReference>
<evidence type="ECO:0000313" key="3">
    <source>
        <dbReference type="Proteomes" id="UP001201812"/>
    </source>
</evidence>
<dbReference type="PANTHER" id="PTHR23312:SF8">
    <property type="entry name" value="ARMADILLO REPEAT-CONTAINING PROTEIN 5"/>
    <property type="match status" value="1"/>
</dbReference>
<sequence length="821" mass="93341">MLDANWLPEKTLDTAAFAVFFSDCAIVLLELLFYDDEDDACMEVDDTGSDVSKQRRISMEGDKENMEAWRNLVLKLTQRSFEMRESFGSAAIQRVLANDYISNSRCEFLCYFAQDAWSRVILRESGALDRLLDALDDPRRDNAEREQAKIISSLKYFAYDAQSMAHICQHEGFLRVALRNIRHYVDESRITCSIEYMSSEEDRQRDANAISNADQEMINSEKNVNKGSEETEIKEKLHKDFSFSGQETLPGCSRADWSPSMSPSTGPDTSYYSPGSSPNASLTMSPLGSFLEEYLSSQDFSAGFSPGDKRSKIMPEGTHSDDEENAGQGEEDLVHQPLESLLGHSTKPLPKDANVPSKQEKWSEQEQVAKDCVSLISMLSHQAENYPQLIKEELLHTIIDHISDAPVMDNRLTRCVKRLARSKNSLQALLEMNFHQLIINKLILRDCILARFSKTCLRCRERLEFGRDVLNEFYLHADSDMGWHFLQSQSRTEDDNERVRRQMNILILIRNSERRSRIFHHFMPVETLLSTLAGILENFAPEENFTESRNGQLCCDILYALSSLLSRRSLDQIPDLNVGPLNIVKTFHSETADANQSECGLKRWVAENIAKENPEEQLEFYGTQSGQLVTIVPKAELCARSAYFKGMFGSDFAEKALQRFDFDETDTEVPCSEADFNKFLHYLLGCRHSNCVNIDHGSHMCAILYLADRYLCSELYEELLTEGGLARRCVDGESLKNFLPLVLSIETTGPKLAYLCVLTLLRYSNREQLTATLAQFLGNGAAVYAFIQLIREFLLFFAGDTMSSNTSSRTHQNAPMLWDFL</sequence>
<dbReference type="Proteomes" id="UP001201812">
    <property type="component" value="Unassembled WGS sequence"/>
</dbReference>
<dbReference type="AlphaFoldDB" id="A0AAD4NGC4"/>
<comment type="caution">
    <text evidence="2">The sequence shown here is derived from an EMBL/GenBank/DDBJ whole genome shotgun (WGS) entry which is preliminary data.</text>
</comment>
<keyword evidence="3" id="KW-1185">Reference proteome</keyword>
<dbReference type="CDD" id="cd18186">
    <property type="entry name" value="BTB_POZ_ZBTB_KLHL-like"/>
    <property type="match status" value="1"/>
</dbReference>
<proteinExistence type="predicted"/>
<feature type="region of interest" description="Disordered" evidence="1">
    <location>
        <begin position="301"/>
        <end position="330"/>
    </location>
</feature>
<dbReference type="GO" id="GO:0005829">
    <property type="term" value="C:cytosol"/>
    <property type="evidence" value="ECO:0007669"/>
    <property type="project" value="TreeGrafter"/>
</dbReference>
<feature type="compositionally biased region" description="Polar residues" evidence="1">
    <location>
        <begin position="259"/>
        <end position="280"/>
    </location>
</feature>
<feature type="compositionally biased region" description="Acidic residues" evidence="1">
    <location>
        <begin position="321"/>
        <end position="330"/>
    </location>
</feature>
<evidence type="ECO:0000313" key="2">
    <source>
        <dbReference type="EMBL" id="KAI1728888.1"/>
    </source>
</evidence>
<feature type="region of interest" description="Disordered" evidence="1">
    <location>
        <begin position="342"/>
        <end position="363"/>
    </location>
</feature>